<dbReference type="AlphaFoldDB" id="A0AAI8VNB0"/>
<comment type="caution">
    <text evidence="1">The sequence shown here is derived from an EMBL/GenBank/DDBJ whole genome shotgun (WGS) entry which is preliminary data.</text>
</comment>
<evidence type="ECO:0000313" key="2">
    <source>
        <dbReference type="Proteomes" id="UP001295740"/>
    </source>
</evidence>
<protein>
    <submittedName>
        <fullName evidence="1">Uu.00g092450.m01.CDS01</fullName>
    </submittedName>
</protein>
<dbReference type="EMBL" id="CAUWAG010000010">
    <property type="protein sequence ID" value="CAJ2508059.1"/>
    <property type="molecule type" value="Genomic_DNA"/>
</dbReference>
<dbReference type="Proteomes" id="UP001295740">
    <property type="component" value="Unassembled WGS sequence"/>
</dbReference>
<organism evidence="1 2">
    <name type="scientific">Anthostomella pinea</name>
    <dbReference type="NCBI Taxonomy" id="933095"/>
    <lineage>
        <taxon>Eukaryota</taxon>
        <taxon>Fungi</taxon>
        <taxon>Dikarya</taxon>
        <taxon>Ascomycota</taxon>
        <taxon>Pezizomycotina</taxon>
        <taxon>Sordariomycetes</taxon>
        <taxon>Xylariomycetidae</taxon>
        <taxon>Xylariales</taxon>
        <taxon>Xylariaceae</taxon>
        <taxon>Anthostomella</taxon>
    </lineage>
</organism>
<sequence length="80" mass="8399">MPELDTPACTLGAHHGERNAAQSRVILADRRAREAAAMLSWLETPQAGGDALAVLSSVFVISMPGVRLLSGQIRSTSGNL</sequence>
<keyword evidence="2" id="KW-1185">Reference proteome</keyword>
<gene>
    <name evidence="1" type="ORF">KHLLAP_LOCUS8527</name>
</gene>
<evidence type="ECO:0000313" key="1">
    <source>
        <dbReference type="EMBL" id="CAJ2508059.1"/>
    </source>
</evidence>
<accession>A0AAI8VNB0</accession>
<reference evidence="1" key="1">
    <citation type="submission" date="2023-10" db="EMBL/GenBank/DDBJ databases">
        <authorList>
            <person name="Hackl T."/>
        </authorList>
    </citation>
    <scope>NUCLEOTIDE SEQUENCE</scope>
</reference>
<name>A0AAI8VNB0_9PEZI</name>
<proteinExistence type="predicted"/>